<dbReference type="PATRIC" id="fig|1514904.3.peg.2246"/>
<feature type="domain" description="Response regulatory" evidence="5">
    <location>
        <begin position="8"/>
        <end position="125"/>
    </location>
</feature>
<dbReference type="InterPro" id="IPR001789">
    <property type="entry name" value="Sig_transdc_resp-reg_receiver"/>
</dbReference>
<keyword evidence="7" id="KW-1185">Reference proteome</keyword>
<evidence type="ECO:0000313" key="6">
    <source>
        <dbReference type="EMBL" id="KPB00114.1"/>
    </source>
</evidence>
<dbReference type="Proteomes" id="UP000038011">
    <property type="component" value="Unassembled WGS sequence"/>
</dbReference>
<evidence type="ECO:0000313" key="7">
    <source>
        <dbReference type="Proteomes" id="UP000038011"/>
    </source>
</evidence>
<dbReference type="EMBL" id="JXMU01000029">
    <property type="protein sequence ID" value="KPB00114.1"/>
    <property type="molecule type" value="Genomic_DNA"/>
</dbReference>
<dbReference type="GO" id="GO:0000160">
    <property type="term" value="P:phosphorelay signal transduction system"/>
    <property type="evidence" value="ECO:0007669"/>
    <property type="project" value="InterPro"/>
</dbReference>
<gene>
    <name evidence="6" type="ORF">SU32_15505</name>
</gene>
<dbReference type="OrthoDB" id="9800897at2"/>
<evidence type="ECO:0000259" key="5">
    <source>
        <dbReference type="PROSITE" id="PS50110"/>
    </source>
</evidence>
<organism evidence="6 7">
    <name type="scientific">Ahrensia marina</name>
    <dbReference type="NCBI Taxonomy" id="1514904"/>
    <lineage>
        <taxon>Bacteria</taxon>
        <taxon>Pseudomonadati</taxon>
        <taxon>Pseudomonadota</taxon>
        <taxon>Alphaproteobacteria</taxon>
        <taxon>Hyphomicrobiales</taxon>
        <taxon>Ahrensiaceae</taxon>
        <taxon>Ahrensia</taxon>
    </lineage>
</organism>
<feature type="modified residue" description="4-aspartylphosphate" evidence="4">
    <location>
        <position position="58"/>
    </location>
</feature>
<dbReference type="Pfam" id="PF00072">
    <property type="entry name" value="Response_reg"/>
    <property type="match status" value="1"/>
</dbReference>
<evidence type="ECO:0000256" key="3">
    <source>
        <dbReference type="ARBA" id="ARBA00023163"/>
    </source>
</evidence>
<keyword evidence="3" id="KW-0804">Transcription</keyword>
<evidence type="ECO:0000256" key="2">
    <source>
        <dbReference type="ARBA" id="ARBA00023015"/>
    </source>
</evidence>
<comment type="caution">
    <text evidence="6">The sequence shown here is derived from an EMBL/GenBank/DDBJ whole genome shotgun (WGS) entry which is preliminary data.</text>
</comment>
<accession>A0A0N0VKZ3</accession>
<dbReference type="InterPro" id="IPR050595">
    <property type="entry name" value="Bact_response_regulator"/>
</dbReference>
<reference evidence="6 7" key="1">
    <citation type="submission" date="2015-01" db="EMBL/GenBank/DDBJ databases">
        <title>Ahrensia donghaiensis sp. nov., a novel dimethylsulphoniopropionate-cleavage bacterium isolated from seawater and emended descriptions of the genus Ahrensia and Ahrensia kielensis.</title>
        <authorList>
            <person name="Liu J."/>
        </authorList>
    </citation>
    <scope>NUCLEOTIDE SEQUENCE [LARGE SCALE GENOMIC DNA]</scope>
    <source>
        <strain evidence="6 7">LZD062</strain>
    </source>
</reference>
<dbReference type="SUPFAM" id="SSF52172">
    <property type="entry name" value="CheY-like"/>
    <property type="match status" value="1"/>
</dbReference>
<keyword evidence="2" id="KW-0805">Transcription regulation</keyword>
<proteinExistence type="predicted"/>
<dbReference type="PROSITE" id="PS50110">
    <property type="entry name" value="RESPONSE_REGULATORY"/>
    <property type="match status" value="1"/>
</dbReference>
<protein>
    <submittedName>
        <fullName evidence="6">Chemotaxis protein CheY</fullName>
    </submittedName>
</protein>
<dbReference type="InterPro" id="IPR011006">
    <property type="entry name" value="CheY-like_superfamily"/>
</dbReference>
<dbReference type="PANTHER" id="PTHR44591">
    <property type="entry name" value="STRESS RESPONSE REGULATOR PROTEIN 1"/>
    <property type="match status" value="1"/>
</dbReference>
<name>A0A0N0VKZ3_9HYPH</name>
<dbReference type="Gene3D" id="3.40.50.2300">
    <property type="match status" value="1"/>
</dbReference>
<evidence type="ECO:0000256" key="4">
    <source>
        <dbReference type="PROSITE-ProRule" id="PRU00169"/>
    </source>
</evidence>
<dbReference type="AlphaFoldDB" id="A0A0N0VKZ3"/>
<dbReference type="SMART" id="SM00448">
    <property type="entry name" value="REC"/>
    <property type="match status" value="1"/>
</dbReference>
<dbReference type="RefSeq" id="WP_054000289.1">
    <property type="nucleotide sequence ID" value="NZ_JXMU01000029.1"/>
</dbReference>
<sequence length="129" mass="14274">MATKDVLRVMVVDDHVTSRMVTVEALEGLGIRNIVFAKDGREAFTKVSSAPVHLIISDVYMPDVDGLQLVKAMRAHPKLQKTGIILMTGRKDEKIVKLAQQFQVNMVLAKPFTETSLRSAIESVVGRLN</sequence>
<evidence type="ECO:0000256" key="1">
    <source>
        <dbReference type="ARBA" id="ARBA00022553"/>
    </source>
</evidence>
<dbReference type="STRING" id="1514904.SU32_15505"/>
<keyword evidence="1 4" id="KW-0597">Phosphoprotein</keyword>
<dbReference type="PANTHER" id="PTHR44591:SF3">
    <property type="entry name" value="RESPONSE REGULATORY DOMAIN-CONTAINING PROTEIN"/>
    <property type="match status" value="1"/>
</dbReference>